<dbReference type="Proteomes" id="UP000011864">
    <property type="component" value="Chromosome"/>
</dbReference>
<name>M4S3W5_9ALTE</name>
<evidence type="ECO:0000256" key="3">
    <source>
        <dbReference type="ARBA" id="ARBA00022840"/>
    </source>
</evidence>
<dbReference type="InterPro" id="IPR020568">
    <property type="entry name" value="Ribosomal_Su5_D2-typ_SF"/>
</dbReference>
<dbReference type="AlphaFoldDB" id="M4S3W5"/>
<sequence>MSNPLLNWWPSPAKLNLFLHINGRYENGYHQLQSLFQILDYGDELAFDVNTSNNITLADPIAGVADKDNLIIKAAHLLKKYLVGY</sequence>
<evidence type="ECO:0000313" key="5">
    <source>
        <dbReference type="Proteomes" id="UP000011864"/>
    </source>
</evidence>
<dbReference type="InterPro" id="IPR014721">
    <property type="entry name" value="Ribsml_uS5_D2-typ_fold_subgr"/>
</dbReference>
<dbReference type="Gene3D" id="3.30.230.10">
    <property type="match status" value="1"/>
</dbReference>
<keyword evidence="2 4" id="KW-0418">Kinase</keyword>
<accession>M4S3W5</accession>
<dbReference type="KEGG" id="gps:C427_3248"/>
<evidence type="ECO:0000313" key="4">
    <source>
        <dbReference type="EMBL" id="AGH45357.1"/>
    </source>
</evidence>
<keyword evidence="1" id="KW-0547">Nucleotide-binding</keyword>
<keyword evidence="5" id="KW-1185">Reference proteome</keyword>
<dbReference type="GO" id="GO:0050515">
    <property type="term" value="F:4-(cytidine 5'-diphospho)-2-C-methyl-D-erythritol kinase activity"/>
    <property type="evidence" value="ECO:0007669"/>
    <property type="project" value="TreeGrafter"/>
</dbReference>
<proteinExistence type="predicted"/>
<dbReference type="GO" id="GO:0005524">
    <property type="term" value="F:ATP binding"/>
    <property type="evidence" value="ECO:0007669"/>
    <property type="project" value="UniProtKB-KW"/>
</dbReference>
<dbReference type="STRING" id="1129794.C427_3248"/>
<dbReference type="SUPFAM" id="SSF54211">
    <property type="entry name" value="Ribosomal protein S5 domain 2-like"/>
    <property type="match status" value="1"/>
</dbReference>
<dbReference type="EMBL" id="CP003837">
    <property type="protein sequence ID" value="AGH45357.1"/>
    <property type="molecule type" value="Genomic_DNA"/>
</dbReference>
<evidence type="ECO:0000256" key="2">
    <source>
        <dbReference type="ARBA" id="ARBA00022777"/>
    </source>
</evidence>
<dbReference type="PANTHER" id="PTHR43527:SF2">
    <property type="entry name" value="4-DIPHOSPHOCYTIDYL-2-C-METHYL-D-ERYTHRITOL KINASE, CHLOROPLASTIC"/>
    <property type="match status" value="1"/>
</dbReference>
<dbReference type="HOGENOM" id="CLU_132707_1_0_6"/>
<keyword evidence="2 4" id="KW-0808">Transferase</keyword>
<dbReference type="PANTHER" id="PTHR43527">
    <property type="entry name" value="4-DIPHOSPHOCYTIDYL-2-C-METHYL-D-ERYTHRITOL KINASE, CHLOROPLASTIC"/>
    <property type="match status" value="1"/>
</dbReference>
<dbReference type="PATRIC" id="fig|1129794.4.peg.3228"/>
<evidence type="ECO:0000256" key="1">
    <source>
        <dbReference type="ARBA" id="ARBA00022741"/>
    </source>
</evidence>
<protein>
    <submittedName>
        <fullName evidence="4">4-diphosphocytidyl-2-C-methyl-D-erythritol kinase</fullName>
    </submittedName>
</protein>
<keyword evidence="3" id="KW-0067">ATP-binding</keyword>
<organism evidence="4 5">
    <name type="scientific">Paraglaciecola psychrophila 170</name>
    <dbReference type="NCBI Taxonomy" id="1129794"/>
    <lineage>
        <taxon>Bacteria</taxon>
        <taxon>Pseudomonadati</taxon>
        <taxon>Pseudomonadota</taxon>
        <taxon>Gammaproteobacteria</taxon>
        <taxon>Alteromonadales</taxon>
        <taxon>Alteromonadaceae</taxon>
        <taxon>Paraglaciecola</taxon>
    </lineage>
</organism>
<gene>
    <name evidence="4" type="primary">ipk</name>
    <name evidence="4" type="ORF">C427_3248</name>
</gene>
<dbReference type="eggNOG" id="COG1947">
    <property type="taxonomic scope" value="Bacteria"/>
</dbReference>
<reference evidence="4 5" key="1">
    <citation type="journal article" date="2013" name="Genome Announc.">
        <title>Complete Genome Sequence of Glaciecola psychrophila Strain 170T.</title>
        <authorList>
            <person name="Yin J."/>
            <person name="Chen J."/>
            <person name="Liu G."/>
            <person name="Yu Y."/>
            <person name="Song L."/>
            <person name="Wang X."/>
            <person name="Qu X."/>
        </authorList>
    </citation>
    <scope>NUCLEOTIDE SEQUENCE [LARGE SCALE GENOMIC DNA]</scope>
    <source>
        <strain evidence="4 5">170</strain>
    </source>
</reference>